<gene>
    <name evidence="8" type="ORF">D5086_0000267670</name>
</gene>
<comment type="caution">
    <text evidence="8">The sequence shown here is derived from an EMBL/GenBank/DDBJ whole genome shotgun (WGS) entry which is preliminary data.</text>
</comment>
<evidence type="ECO:0000256" key="5">
    <source>
        <dbReference type="RuleBase" id="RU003690"/>
    </source>
</evidence>
<dbReference type="PROSITE" id="PS00572">
    <property type="entry name" value="GLYCOSYL_HYDROL_F1_1"/>
    <property type="match status" value="1"/>
</dbReference>
<dbReference type="AlphaFoldDB" id="A0A4U5NKX7"/>
<accession>A0A4U5NKX7</accession>
<keyword evidence="7" id="KW-0732">Signal</keyword>
<comment type="similarity">
    <text evidence="1 5">Belongs to the glycosyl hydrolase 1 family.</text>
</comment>
<reference evidence="8" key="1">
    <citation type="submission" date="2018-10" db="EMBL/GenBank/DDBJ databases">
        <title>Population genomic analysis revealed the cold adaptation of white poplar.</title>
        <authorList>
            <person name="Liu Y.-J."/>
        </authorList>
    </citation>
    <scope>NUCLEOTIDE SEQUENCE [LARGE SCALE GENOMIC DNA]</scope>
    <source>
        <strain evidence="8">PAL-ZL1</strain>
    </source>
</reference>
<dbReference type="GO" id="GO:0005975">
    <property type="term" value="P:carbohydrate metabolic process"/>
    <property type="evidence" value="ECO:0007669"/>
    <property type="project" value="InterPro"/>
</dbReference>
<evidence type="ECO:0000256" key="2">
    <source>
        <dbReference type="ARBA" id="ARBA00022801"/>
    </source>
</evidence>
<dbReference type="PROSITE" id="PS00653">
    <property type="entry name" value="GLYCOSYL_HYDROL_F1_2"/>
    <property type="match status" value="1"/>
</dbReference>
<evidence type="ECO:0000256" key="4">
    <source>
        <dbReference type="PROSITE-ProRule" id="PRU10055"/>
    </source>
</evidence>
<dbReference type="EMBL" id="RCHU01001023">
    <property type="protein sequence ID" value="TKR83466.1"/>
    <property type="molecule type" value="Genomic_DNA"/>
</dbReference>
<organism evidence="8">
    <name type="scientific">Populus alba</name>
    <name type="common">White poplar</name>
    <dbReference type="NCBI Taxonomy" id="43335"/>
    <lineage>
        <taxon>Eukaryota</taxon>
        <taxon>Viridiplantae</taxon>
        <taxon>Streptophyta</taxon>
        <taxon>Embryophyta</taxon>
        <taxon>Tracheophyta</taxon>
        <taxon>Spermatophyta</taxon>
        <taxon>Magnoliopsida</taxon>
        <taxon>eudicotyledons</taxon>
        <taxon>Gunneridae</taxon>
        <taxon>Pentapetalae</taxon>
        <taxon>rosids</taxon>
        <taxon>fabids</taxon>
        <taxon>Malpighiales</taxon>
        <taxon>Salicaceae</taxon>
        <taxon>Saliceae</taxon>
        <taxon>Populus</taxon>
    </lineage>
</organism>
<dbReference type="STRING" id="43335.A0A4U5NKX7"/>
<keyword evidence="3 6" id="KW-0326">Glycosidase</keyword>
<feature type="active site" description="Nucleophile" evidence="4">
    <location>
        <position position="669"/>
    </location>
</feature>
<dbReference type="InterPro" id="IPR018120">
    <property type="entry name" value="Glyco_hydro_1_AS"/>
</dbReference>
<dbReference type="InterPro" id="IPR001360">
    <property type="entry name" value="Glyco_hydro_1"/>
</dbReference>
<evidence type="ECO:0000256" key="7">
    <source>
        <dbReference type="SAM" id="SignalP"/>
    </source>
</evidence>
<dbReference type="InterPro" id="IPR033132">
    <property type="entry name" value="GH_1_N_CS"/>
</dbReference>
<dbReference type="PRINTS" id="PR00131">
    <property type="entry name" value="GLHYDRLASE1"/>
</dbReference>
<feature type="signal peptide" evidence="7">
    <location>
        <begin position="1"/>
        <end position="22"/>
    </location>
</feature>
<proteinExistence type="inferred from homology"/>
<evidence type="ECO:0000256" key="6">
    <source>
        <dbReference type="RuleBase" id="RU004468"/>
    </source>
</evidence>
<dbReference type="PANTHER" id="PTHR10353">
    <property type="entry name" value="GLYCOSYL HYDROLASE"/>
    <property type="match status" value="1"/>
</dbReference>
<dbReference type="PANTHER" id="PTHR10353:SF213">
    <property type="entry name" value="BETA-GLUCOSIDASE 45-RELATED"/>
    <property type="match status" value="1"/>
</dbReference>
<dbReference type="InterPro" id="IPR017853">
    <property type="entry name" value="GH"/>
</dbReference>
<dbReference type="GO" id="GO:0008422">
    <property type="term" value="F:beta-glucosidase activity"/>
    <property type="evidence" value="ECO:0007669"/>
    <property type="project" value="TreeGrafter"/>
</dbReference>
<protein>
    <submittedName>
        <fullName evidence="8">Glycosyl hydrolase family 1 family protein</fullName>
    </submittedName>
</protein>
<dbReference type="Gene3D" id="3.20.20.80">
    <property type="entry name" value="Glycosidases"/>
    <property type="match status" value="2"/>
</dbReference>
<feature type="chain" id="PRO_5020481592" evidence="7">
    <location>
        <begin position="23"/>
        <end position="734"/>
    </location>
</feature>
<dbReference type="FunFam" id="3.20.20.80:FF:000020">
    <property type="entry name" value="Beta-glucosidase 12"/>
    <property type="match status" value="1"/>
</dbReference>
<dbReference type="SUPFAM" id="SSF51445">
    <property type="entry name" value="(Trans)glycosidases"/>
    <property type="match status" value="2"/>
</dbReference>
<keyword evidence="2 6" id="KW-0378">Hydrolase</keyword>
<evidence type="ECO:0000313" key="8">
    <source>
        <dbReference type="EMBL" id="TKR83466.1"/>
    </source>
</evidence>
<evidence type="ECO:0000256" key="1">
    <source>
        <dbReference type="ARBA" id="ARBA00010838"/>
    </source>
</evidence>
<dbReference type="Pfam" id="PF00232">
    <property type="entry name" value="Glyco_hydro_1"/>
    <property type="match status" value="2"/>
</dbReference>
<sequence>MGISSLCKALILLELFLLPLFASSDTKTLHESSDSSSFPANFLFGTASSSYQFEGAYLSDGKGVSNWDVHSHKPGNIIDGSNGDIAVDQYHRYLEDIDLMASLGVNSYRFSMSWARILPKGRFGGVNMAGISYYNKLINALLLKGIQPFVSLTHFDVPQELEDRYGGFLSPKSQQDFGYYVDICFKYFGDRVKYWATFNEPNFQAMYGYRSGEYPPKRCSKPFGNCSHGDSETEPFIAAHNIILAHATAVDVYRTKYQREQRGSIGIVMHCMWFEPISNSTANKLAVERAQAFFLRWFLDPIIFGRYPEEMKKVLGSTLPEFSRNDLNKLRKGLDFIGMNHYTSYYVQDCILSVCEPGKGSTRTEGSSLLTQEKDGVPIGKPSEVDWLHVYPQGMEKMVTYVKERYNNTPMIITENGYSQVSNSNGNIEEFLHDTGRVEYMSGYLDALLTAMKKGADVRGYFAWSFLDNFEWTFGYTRRFGLYHVDYTTMKRTPRLSATWYREFIARNSKEAALGSSYMHCAWFEPYSNSTADNLATDRAQDFFMNWLASLLSNISKQIYMIRHMQIHLAHDTLRILSIMQRETEQGTGFHWDQSLHWFLNPRFSFVVCKPGQRGSRTEGLAQQVQEKDGVPIGKSSEVDWIHVYPQGMEKMITYLKERYNNTPMIITENGFGQESYLNRTVEEYLQDRERVEYMSGNLDSLMTAMLKGADVIISSGDMVIQEDLDFTKLITPH</sequence>
<name>A0A4U5NKX7_POPAL</name>
<evidence type="ECO:0000256" key="3">
    <source>
        <dbReference type="ARBA" id="ARBA00023295"/>
    </source>
</evidence>